<evidence type="ECO:0000313" key="4">
    <source>
        <dbReference type="Proteomes" id="UP000308730"/>
    </source>
</evidence>
<proteinExistence type="predicted"/>
<dbReference type="EMBL" id="SGPM01000513">
    <property type="protein sequence ID" value="THH19978.1"/>
    <property type="molecule type" value="Genomic_DNA"/>
</dbReference>
<accession>A0A4S4M658</accession>
<feature type="non-terminal residue" evidence="3">
    <location>
        <position position="157"/>
    </location>
</feature>
<keyword evidence="1 2" id="KW-0732">Signal</keyword>
<sequence length="157" mass="16752">MRFSTAIAGAVLALPFFAVANPHGHHKGRHDAIARRASGDVAHLNKRDQFNNVRFTFYDVGLGACGQTNQPGDFIVALTTLQFGGGYPGPNCFKSITINYNGKSAQATIMDECMGCPYGGLDFSRGLFDYFAPESEGVLTGSWSFNDAAPSPSPTPP</sequence>
<name>A0A4S4M658_9APHY</name>
<evidence type="ECO:0008006" key="5">
    <source>
        <dbReference type="Google" id="ProtNLM"/>
    </source>
</evidence>
<comment type="caution">
    <text evidence="3">The sequence shown here is derived from an EMBL/GenBank/DDBJ whole genome shotgun (WGS) entry which is preliminary data.</text>
</comment>
<gene>
    <name evidence="3" type="ORF">EUX98_g8672</name>
</gene>
<dbReference type="PANTHER" id="PTHR31836">
    <property type="match status" value="1"/>
</dbReference>
<dbReference type="Proteomes" id="UP000308730">
    <property type="component" value="Unassembled WGS sequence"/>
</dbReference>
<dbReference type="Gene3D" id="2.40.40.10">
    <property type="entry name" value="RlpA-like domain"/>
    <property type="match status" value="1"/>
</dbReference>
<dbReference type="PANTHER" id="PTHR31836:SF28">
    <property type="entry name" value="SRCR DOMAIN-CONTAINING PROTEIN-RELATED"/>
    <property type="match status" value="1"/>
</dbReference>
<evidence type="ECO:0000256" key="1">
    <source>
        <dbReference type="ARBA" id="ARBA00022729"/>
    </source>
</evidence>
<dbReference type="InterPro" id="IPR036908">
    <property type="entry name" value="RlpA-like_sf"/>
</dbReference>
<dbReference type="SUPFAM" id="SSF50685">
    <property type="entry name" value="Barwin-like endoglucanases"/>
    <property type="match status" value="1"/>
</dbReference>
<dbReference type="CDD" id="cd22191">
    <property type="entry name" value="DPBB_RlpA_EXP_N-like"/>
    <property type="match status" value="1"/>
</dbReference>
<keyword evidence="4" id="KW-1185">Reference proteome</keyword>
<dbReference type="InterPro" id="IPR051477">
    <property type="entry name" value="Expansin_CellWall"/>
</dbReference>
<organism evidence="3 4">
    <name type="scientific">Antrodiella citrinella</name>
    <dbReference type="NCBI Taxonomy" id="2447956"/>
    <lineage>
        <taxon>Eukaryota</taxon>
        <taxon>Fungi</taxon>
        <taxon>Dikarya</taxon>
        <taxon>Basidiomycota</taxon>
        <taxon>Agaricomycotina</taxon>
        <taxon>Agaricomycetes</taxon>
        <taxon>Polyporales</taxon>
        <taxon>Steccherinaceae</taxon>
        <taxon>Antrodiella</taxon>
    </lineage>
</organism>
<protein>
    <recommendedName>
        <fullName evidence="5">RlpA-like protein double-psi beta-barrel domain-containing protein</fullName>
    </recommendedName>
</protein>
<evidence type="ECO:0000313" key="3">
    <source>
        <dbReference type="EMBL" id="THH19978.1"/>
    </source>
</evidence>
<evidence type="ECO:0000256" key="2">
    <source>
        <dbReference type="SAM" id="SignalP"/>
    </source>
</evidence>
<reference evidence="3 4" key="1">
    <citation type="submission" date="2019-02" db="EMBL/GenBank/DDBJ databases">
        <title>Genome sequencing of the rare red list fungi Antrodiella citrinella (Flaviporus citrinellus).</title>
        <authorList>
            <person name="Buettner E."/>
            <person name="Kellner H."/>
        </authorList>
    </citation>
    <scope>NUCLEOTIDE SEQUENCE [LARGE SCALE GENOMIC DNA]</scope>
    <source>
        <strain evidence="3 4">DSM 108506</strain>
    </source>
</reference>
<dbReference type="OrthoDB" id="623670at2759"/>
<feature type="chain" id="PRO_5020686242" description="RlpA-like protein double-psi beta-barrel domain-containing protein" evidence="2">
    <location>
        <begin position="21"/>
        <end position="157"/>
    </location>
</feature>
<feature type="signal peptide" evidence="2">
    <location>
        <begin position="1"/>
        <end position="20"/>
    </location>
</feature>
<dbReference type="AlphaFoldDB" id="A0A4S4M658"/>